<evidence type="ECO:0000313" key="1">
    <source>
        <dbReference type="EMBL" id="CAB4897151.1"/>
    </source>
</evidence>
<dbReference type="EMBL" id="CAFBMK010000011">
    <property type="protein sequence ID" value="CAB4897151.1"/>
    <property type="molecule type" value="Genomic_DNA"/>
</dbReference>
<reference evidence="1" key="1">
    <citation type="submission" date="2020-05" db="EMBL/GenBank/DDBJ databases">
        <authorList>
            <person name="Chiriac C."/>
            <person name="Salcher M."/>
            <person name="Ghai R."/>
            <person name="Kavagutti S V."/>
        </authorList>
    </citation>
    <scope>NUCLEOTIDE SEQUENCE</scope>
</reference>
<name>A0A6J7FNW9_9ZZZZ</name>
<dbReference type="AlphaFoldDB" id="A0A6J7FNW9"/>
<accession>A0A6J7FNW9</accession>
<protein>
    <submittedName>
        <fullName evidence="1">Unannotated protein</fullName>
    </submittedName>
</protein>
<gene>
    <name evidence="1" type="ORF">UFOPK3564_00365</name>
</gene>
<organism evidence="1">
    <name type="scientific">freshwater metagenome</name>
    <dbReference type="NCBI Taxonomy" id="449393"/>
    <lineage>
        <taxon>unclassified sequences</taxon>
        <taxon>metagenomes</taxon>
        <taxon>ecological metagenomes</taxon>
    </lineage>
</organism>
<sequence>MLPAVASCVDVARAGARDDRAARSTTAPRSAIVPRMEDALPDPELEAPETTTFRGLVDGEEVGTGTLTLRTDGERELVQEIQGEAFGRLTGTVETRFRRRSGVLLAQSQSIELRDKDREVFTESAAFRDVQVPQMGGDISAYPREMVPAPALALALRVLPLAEKAKFVPPVWLTAIVHWPLDVRVEKREKVAVPAGKVDAWRVRLRPSLVSVAQALDELSATVVPPVIAHVSVDGQRLVRLAFPTGPARTDPPGLIEATDLG</sequence>
<proteinExistence type="predicted"/>